<keyword evidence="3" id="KW-1185">Reference proteome</keyword>
<feature type="domain" description="GH18" evidence="1">
    <location>
        <begin position="1"/>
        <end position="164"/>
    </location>
</feature>
<dbReference type="InterPro" id="IPR001223">
    <property type="entry name" value="Glyco_hydro18_cat"/>
</dbReference>
<sequence>MKTFSTFWEALTGIGNWDRTLQSHQCILHAREKNLSTAVSQCSYPDHYLDKAIKTGLFDYVWVQFYNNPYPPCQYSNGNPKRLFEYWVTWTSSVLANNIVLLGLPAAPHAAGSGFIAGEVVADEILLYVRESSSYGGVMLALWSRYYDVQTNFSDKIKGNYLMVKSVLKLAKEIGDAIYDRLFFT</sequence>
<dbReference type="PANTHER" id="PTHR45708:SF31">
    <property type="entry name" value="III ACIDIC ENDOCHITINASE, PUTATIVE-RELATED"/>
    <property type="match status" value="1"/>
</dbReference>
<protein>
    <recommendedName>
        <fullName evidence="1">GH18 domain-containing protein</fullName>
    </recommendedName>
</protein>
<dbReference type="Gene3D" id="3.20.20.80">
    <property type="entry name" value="Glycosidases"/>
    <property type="match status" value="1"/>
</dbReference>
<dbReference type="EMBL" id="JASCZI010062469">
    <property type="protein sequence ID" value="MED6140528.1"/>
    <property type="molecule type" value="Genomic_DNA"/>
</dbReference>
<dbReference type="SUPFAM" id="SSF51445">
    <property type="entry name" value="(Trans)glycosidases"/>
    <property type="match status" value="1"/>
</dbReference>
<comment type="caution">
    <text evidence="2">The sequence shown here is derived from an EMBL/GenBank/DDBJ whole genome shotgun (WGS) entry which is preliminary data.</text>
</comment>
<dbReference type="InterPro" id="IPR050542">
    <property type="entry name" value="Glycosyl_Hydrlase18_Chitinase"/>
</dbReference>
<gene>
    <name evidence="2" type="ORF">PIB30_094122</name>
</gene>
<proteinExistence type="predicted"/>
<evidence type="ECO:0000313" key="2">
    <source>
        <dbReference type="EMBL" id="MED6140528.1"/>
    </source>
</evidence>
<organism evidence="2 3">
    <name type="scientific">Stylosanthes scabra</name>
    <dbReference type="NCBI Taxonomy" id="79078"/>
    <lineage>
        <taxon>Eukaryota</taxon>
        <taxon>Viridiplantae</taxon>
        <taxon>Streptophyta</taxon>
        <taxon>Embryophyta</taxon>
        <taxon>Tracheophyta</taxon>
        <taxon>Spermatophyta</taxon>
        <taxon>Magnoliopsida</taxon>
        <taxon>eudicotyledons</taxon>
        <taxon>Gunneridae</taxon>
        <taxon>Pentapetalae</taxon>
        <taxon>rosids</taxon>
        <taxon>fabids</taxon>
        <taxon>Fabales</taxon>
        <taxon>Fabaceae</taxon>
        <taxon>Papilionoideae</taxon>
        <taxon>50 kb inversion clade</taxon>
        <taxon>dalbergioids sensu lato</taxon>
        <taxon>Dalbergieae</taxon>
        <taxon>Pterocarpus clade</taxon>
        <taxon>Stylosanthes</taxon>
    </lineage>
</organism>
<dbReference type="InterPro" id="IPR017853">
    <property type="entry name" value="GH"/>
</dbReference>
<dbReference type="Proteomes" id="UP001341840">
    <property type="component" value="Unassembled WGS sequence"/>
</dbReference>
<evidence type="ECO:0000259" key="1">
    <source>
        <dbReference type="PROSITE" id="PS51910"/>
    </source>
</evidence>
<name>A0ABU6SXP4_9FABA</name>
<dbReference type="PANTHER" id="PTHR45708">
    <property type="entry name" value="ENDOCHITINASE"/>
    <property type="match status" value="1"/>
</dbReference>
<evidence type="ECO:0000313" key="3">
    <source>
        <dbReference type="Proteomes" id="UP001341840"/>
    </source>
</evidence>
<dbReference type="PROSITE" id="PS51910">
    <property type="entry name" value="GH18_2"/>
    <property type="match status" value="1"/>
</dbReference>
<accession>A0ABU6SXP4</accession>
<reference evidence="2 3" key="1">
    <citation type="journal article" date="2023" name="Plants (Basel)">
        <title>Bridging the Gap: Combining Genomics and Transcriptomics Approaches to Understand Stylosanthes scabra, an Orphan Legume from the Brazilian Caatinga.</title>
        <authorList>
            <person name="Ferreira-Neto J.R.C."/>
            <person name="da Silva M.D."/>
            <person name="Binneck E."/>
            <person name="de Melo N.F."/>
            <person name="da Silva R.H."/>
            <person name="de Melo A.L.T.M."/>
            <person name="Pandolfi V."/>
            <person name="Bustamante F.O."/>
            <person name="Brasileiro-Vidal A.C."/>
            <person name="Benko-Iseppon A.M."/>
        </authorList>
    </citation>
    <scope>NUCLEOTIDE SEQUENCE [LARGE SCALE GENOMIC DNA]</scope>
    <source>
        <tissue evidence="2">Leaves</tissue>
    </source>
</reference>